<accession>A0A6P1E236</accession>
<evidence type="ECO:0000313" key="4">
    <source>
        <dbReference type="EMBL" id="NEX23929.1"/>
    </source>
</evidence>
<reference evidence="4 5" key="2">
    <citation type="submission" date="2020-02" db="EMBL/GenBank/DDBJ databases">
        <title>Genome sequences of Thiorhodococcus mannitoliphagus and Thiorhodococcus minor, purple sulfur photosynthetic bacteria in the gammaproteobacterial family, Chromatiaceae.</title>
        <authorList>
            <person name="Aviles F.A."/>
            <person name="Meyer T.E."/>
            <person name="Kyndt J.A."/>
        </authorList>
    </citation>
    <scope>NUCLEOTIDE SEQUENCE [LARGE SCALE GENOMIC DNA]</scope>
    <source>
        <strain evidence="4 5">DSM 18266</strain>
    </source>
</reference>
<protein>
    <submittedName>
        <fullName evidence="4">Methyl-accepting chemotaxis protein</fullName>
    </submittedName>
</protein>
<comment type="similarity">
    <text evidence="2">Belongs to the methyl-accepting chemotaxis (MCP) protein family.</text>
</comment>
<name>A0A6P1E236_9GAMM</name>
<evidence type="ECO:0000256" key="1">
    <source>
        <dbReference type="ARBA" id="ARBA00022500"/>
    </source>
</evidence>
<evidence type="ECO:0000313" key="5">
    <source>
        <dbReference type="Proteomes" id="UP000471640"/>
    </source>
</evidence>
<dbReference type="InterPro" id="IPR051310">
    <property type="entry name" value="MCP_chemotaxis"/>
</dbReference>
<evidence type="ECO:0000256" key="3">
    <source>
        <dbReference type="SAM" id="MobiDB-lite"/>
    </source>
</evidence>
<dbReference type="AlphaFoldDB" id="A0A6P1E236"/>
<gene>
    <name evidence="4" type="ORF">G3480_27400</name>
</gene>
<dbReference type="PANTHER" id="PTHR43531:SF11">
    <property type="entry name" value="METHYL-ACCEPTING CHEMOTAXIS PROTEIN 3"/>
    <property type="match status" value="1"/>
</dbReference>
<dbReference type="GO" id="GO:0005886">
    <property type="term" value="C:plasma membrane"/>
    <property type="evidence" value="ECO:0007669"/>
    <property type="project" value="TreeGrafter"/>
</dbReference>
<dbReference type="Proteomes" id="UP000471640">
    <property type="component" value="Unassembled WGS sequence"/>
</dbReference>
<feature type="compositionally biased region" description="Polar residues" evidence="3">
    <location>
        <begin position="1"/>
        <end position="18"/>
    </location>
</feature>
<dbReference type="SUPFAM" id="SSF58104">
    <property type="entry name" value="Methyl-accepting chemotaxis protein (MCP) signaling domain"/>
    <property type="match status" value="1"/>
</dbReference>
<dbReference type="PANTHER" id="PTHR43531">
    <property type="entry name" value="PROTEIN ICFG"/>
    <property type="match status" value="1"/>
</dbReference>
<dbReference type="GO" id="GO:0006935">
    <property type="term" value="P:chemotaxis"/>
    <property type="evidence" value="ECO:0007669"/>
    <property type="project" value="UniProtKB-KW"/>
</dbReference>
<reference evidence="5" key="1">
    <citation type="journal article" date="2020" name="Microbiol. Resour. Announc.">
        <title>Draft Genome Sequences of Thiorhodococcus mannitoliphagus and Thiorhodococcus minor, Purple Sulfur Photosynthetic Bacteria in the Gammaproteobacterial Family Chromatiaceae.</title>
        <authorList>
            <person name="Aviles F.A."/>
            <person name="Meyer T.E."/>
            <person name="Kyndt J.A."/>
        </authorList>
    </citation>
    <scope>NUCLEOTIDE SEQUENCE [LARGE SCALE GENOMIC DNA]</scope>
    <source>
        <strain evidence="5">DSM 18266</strain>
    </source>
</reference>
<dbReference type="Gene3D" id="1.10.287.950">
    <property type="entry name" value="Methyl-accepting chemotaxis protein"/>
    <property type="match status" value="1"/>
</dbReference>
<proteinExistence type="inferred from homology"/>
<sequence length="92" mass="9846">IGQINDAMSQLDKATQQNASSSEELAATAEELNGQASQLQETMSFFRLGASGGSSVRVASRPMHSGRGKRASDAGETEVDLDDFDQKDFESF</sequence>
<feature type="region of interest" description="Disordered" evidence="3">
    <location>
        <begin position="53"/>
        <end position="92"/>
    </location>
</feature>
<evidence type="ECO:0000256" key="2">
    <source>
        <dbReference type="ARBA" id="ARBA00029447"/>
    </source>
</evidence>
<feature type="region of interest" description="Disordered" evidence="3">
    <location>
        <begin position="1"/>
        <end position="27"/>
    </location>
</feature>
<dbReference type="EMBL" id="JAAIJR010000455">
    <property type="protein sequence ID" value="NEX23929.1"/>
    <property type="molecule type" value="Genomic_DNA"/>
</dbReference>
<keyword evidence="1" id="KW-0145">Chemotaxis</keyword>
<dbReference type="GO" id="GO:0004888">
    <property type="term" value="F:transmembrane signaling receptor activity"/>
    <property type="evidence" value="ECO:0007669"/>
    <property type="project" value="TreeGrafter"/>
</dbReference>
<organism evidence="4 5">
    <name type="scientific">Thiorhodococcus mannitoliphagus</name>
    <dbReference type="NCBI Taxonomy" id="329406"/>
    <lineage>
        <taxon>Bacteria</taxon>
        <taxon>Pseudomonadati</taxon>
        <taxon>Pseudomonadota</taxon>
        <taxon>Gammaproteobacteria</taxon>
        <taxon>Chromatiales</taxon>
        <taxon>Chromatiaceae</taxon>
        <taxon>Thiorhodococcus</taxon>
    </lineage>
</organism>
<feature type="non-terminal residue" evidence="4">
    <location>
        <position position="1"/>
    </location>
</feature>
<comment type="caution">
    <text evidence="4">The sequence shown here is derived from an EMBL/GenBank/DDBJ whole genome shotgun (WGS) entry which is preliminary data.</text>
</comment>
<keyword evidence="5" id="KW-1185">Reference proteome</keyword>